<comment type="similarity">
    <text evidence="1">Belongs to the PhyH family.</text>
</comment>
<dbReference type="WBParaSite" id="Csp11.Scaffold629.g15763.t2">
    <property type="protein sequence ID" value="Csp11.Scaffold629.g15763.t2"/>
    <property type="gene ID" value="Csp11.Scaffold629.g15763"/>
</dbReference>
<keyword evidence="5" id="KW-1185">Reference proteome</keyword>
<dbReference type="STRING" id="1561998.A0A1I7U7Y1"/>
<dbReference type="InterPro" id="IPR008775">
    <property type="entry name" value="Phytyl_CoA_dOase-like"/>
</dbReference>
<dbReference type="PANTHER" id="PTHR21308:SF1">
    <property type="entry name" value="PHYTANOYL-COA DIOXYGENASE, PEROXISOMAL"/>
    <property type="match status" value="1"/>
</dbReference>
<proteinExistence type="inferred from homology"/>
<evidence type="ECO:0000256" key="2">
    <source>
        <dbReference type="ARBA" id="ARBA00034809"/>
    </source>
</evidence>
<evidence type="ECO:0000256" key="3">
    <source>
        <dbReference type="ARBA" id="ARBA00034921"/>
    </source>
</evidence>
<dbReference type="Gene3D" id="2.60.120.620">
    <property type="entry name" value="q2cbj1_9rhob like domain"/>
    <property type="match status" value="1"/>
</dbReference>
<dbReference type="Pfam" id="PF05721">
    <property type="entry name" value="PhyH"/>
    <property type="match status" value="1"/>
</dbReference>
<evidence type="ECO:0000313" key="5">
    <source>
        <dbReference type="Proteomes" id="UP000095282"/>
    </source>
</evidence>
<dbReference type="GO" id="GO:0001561">
    <property type="term" value="P:fatty acid alpha-oxidation"/>
    <property type="evidence" value="ECO:0007669"/>
    <property type="project" value="InterPro"/>
</dbReference>
<dbReference type="AlphaFoldDB" id="A0A1I7U7Y1"/>
<dbReference type="SUPFAM" id="SSF51197">
    <property type="entry name" value="Clavaminate synthase-like"/>
    <property type="match status" value="1"/>
</dbReference>
<accession>A0A1I7U7Y1</accession>
<dbReference type="EC" id="1.14.11.18" evidence="2"/>
<organism evidence="5 6">
    <name type="scientific">Caenorhabditis tropicalis</name>
    <dbReference type="NCBI Taxonomy" id="1561998"/>
    <lineage>
        <taxon>Eukaryota</taxon>
        <taxon>Metazoa</taxon>
        <taxon>Ecdysozoa</taxon>
        <taxon>Nematoda</taxon>
        <taxon>Chromadorea</taxon>
        <taxon>Rhabditida</taxon>
        <taxon>Rhabditina</taxon>
        <taxon>Rhabditomorpha</taxon>
        <taxon>Rhabditoidea</taxon>
        <taxon>Rhabditidae</taxon>
        <taxon>Peloderinae</taxon>
        <taxon>Caenorhabditis</taxon>
    </lineage>
</organism>
<dbReference type="GO" id="GO:0048244">
    <property type="term" value="F:phytanoyl-CoA dioxygenase activity"/>
    <property type="evidence" value="ECO:0007669"/>
    <property type="project" value="UniProtKB-EC"/>
</dbReference>
<dbReference type="PANTHER" id="PTHR21308">
    <property type="entry name" value="PHYTANOYL-COA ALPHA-HYDROXYLASE"/>
    <property type="match status" value="1"/>
</dbReference>
<sequence length="320" mass="36724">MIAENRILEWNTDGIVVSKEQKQFYLKNGYVVLPKLIDQRSIDVYTQRFQDICSGKCPKSSQMVLMRDIVVAKKGETTITENNLNKITNFMEDDVLWDYCQQPKVSIFSLNIIQSFIQIINGVKDLIGRPDSCILAMNTMVINKPPDFGKLSSRHPLHQDLHYFPFRPSDFICCAWTAMERITRSNGCLVVVPGSHLGPLLEHGYPEWDGNVNSAYHGIKDYSPDLNMVHLEMDTGDTVFFSPLLIHGSGYRKAITAHFANDDYCRYLPKDNPEMKFVMEDFDKIIEKFMKKKGFDGSELSFHDFWAVRAKEICGVRSNL</sequence>
<protein>
    <recommendedName>
        <fullName evidence="2">phytanoyl-CoA dioxygenase</fullName>
        <ecNumber evidence="2">1.14.11.18</ecNumber>
    </recommendedName>
    <alternativeName>
        <fullName evidence="3">Phytanic acid oxidase</fullName>
    </alternativeName>
    <alternativeName>
        <fullName evidence="4">Phytanoyl-CoA alpha-hydroxylase</fullName>
    </alternativeName>
</protein>
<name>A0A1I7U7Y1_9PELO</name>
<evidence type="ECO:0000256" key="1">
    <source>
        <dbReference type="ARBA" id="ARBA00005830"/>
    </source>
</evidence>
<reference evidence="6" key="1">
    <citation type="submission" date="2016-11" db="UniProtKB">
        <authorList>
            <consortium name="WormBaseParasite"/>
        </authorList>
    </citation>
    <scope>IDENTIFICATION</scope>
</reference>
<evidence type="ECO:0000313" key="6">
    <source>
        <dbReference type="WBParaSite" id="Csp11.Scaffold629.g15763.t2"/>
    </source>
</evidence>
<dbReference type="InterPro" id="IPR047128">
    <property type="entry name" value="PhyH"/>
</dbReference>
<evidence type="ECO:0000256" key="4">
    <source>
        <dbReference type="ARBA" id="ARBA00034924"/>
    </source>
</evidence>
<dbReference type="Proteomes" id="UP000095282">
    <property type="component" value="Unplaced"/>
</dbReference>